<sequence>MPAQSSMEGLAKLMAAKAMIGGAAGKVKDFASGDARAEKRLKKRTAKAKAEKAKKILKEEDAAHAEWLRENGSYIQAIKDRMFNSRKILSAEKQGWADGDKRRAQEAADAKQEAKIKKAAWISGKSRGEMASQLAHDDNVEREKEMAEKKELHERETQQRHSALAL</sequence>
<feature type="compositionally biased region" description="Basic and acidic residues" evidence="1">
    <location>
        <begin position="135"/>
        <end position="159"/>
    </location>
</feature>
<organism evidence="2">
    <name type="scientific">marine metagenome</name>
    <dbReference type="NCBI Taxonomy" id="408172"/>
    <lineage>
        <taxon>unclassified sequences</taxon>
        <taxon>metagenomes</taxon>
        <taxon>ecological metagenomes</taxon>
    </lineage>
</organism>
<proteinExistence type="predicted"/>
<dbReference type="AlphaFoldDB" id="A0A383E5M9"/>
<reference evidence="2" key="1">
    <citation type="submission" date="2018-05" db="EMBL/GenBank/DDBJ databases">
        <authorList>
            <person name="Lanie J.A."/>
            <person name="Ng W.-L."/>
            <person name="Kazmierczak K.M."/>
            <person name="Andrzejewski T.M."/>
            <person name="Davidsen T.M."/>
            <person name="Wayne K.J."/>
            <person name="Tettelin H."/>
            <person name="Glass J.I."/>
            <person name="Rusch D."/>
            <person name="Podicherti R."/>
            <person name="Tsui H.-C.T."/>
            <person name="Winkler M.E."/>
        </authorList>
    </citation>
    <scope>NUCLEOTIDE SEQUENCE</scope>
</reference>
<gene>
    <name evidence="2" type="ORF">METZ01_LOCUS504604</name>
</gene>
<dbReference type="EMBL" id="UINC01222812">
    <property type="protein sequence ID" value="SVE51750.1"/>
    <property type="molecule type" value="Genomic_DNA"/>
</dbReference>
<feature type="compositionally biased region" description="Basic and acidic residues" evidence="1">
    <location>
        <begin position="98"/>
        <end position="116"/>
    </location>
</feature>
<evidence type="ECO:0000313" key="2">
    <source>
        <dbReference type="EMBL" id="SVE51750.1"/>
    </source>
</evidence>
<accession>A0A383E5M9</accession>
<feature type="non-terminal residue" evidence="2">
    <location>
        <position position="166"/>
    </location>
</feature>
<name>A0A383E5M9_9ZZZZ</name>
<feature type="region of interest" description="Disordered" evidence="1">
    <location>
        <begin position="96"/>
        <end position="166"/>
    </location>
</feature>
<evidence type="ECO:0000256" key="1">
    <source>
        <dbReference type="SAM" id="MobiDB-lite"/>
    </source>
</evidence>
<protein>
    <submittedName>
        <fullName evidence="2">Uncharacterized protein</fullName>
    </submittedName>
</protein>